<accession>A0AA39VP86</accession>
<name>A0AA39VP86_ACESA</name>
<feature type="domain" description="Peptidase S8/S53" evidence="3">
    <location>
        <begin position="54"/>
        <end position="113"/>
    </location>
</feature>
<dbReference type="InterPro" id="IPR036852">
    <property type="entry name" value="Peptidase_S8/S53_dom_sf"/>
</dbReference>
<dbReference type="AlphaFoldDB" id="A0AA39VP86"/>
<dbReference type="Proteomes" id="UP001168877">
    <property type="component" value="Unassembled WGS sequence"/>
</dbReference>
<comment type="caution">
    <text evidence="4">The sequence shown here is derived from an EMBL/GenBank/DDBJ whole genome shotgun (WGS) entry which is preliminary data.</text>
</comment>
<organism evidence="4 5">
    <name type="scientific">Acer saccharum</name>
    <name type="common">Sugar maple</name>
    <dbReference type="NCBI Taxonomy" id="4024"/>
    <lineage>
        <taxon>Eukaryota</taxon>
        <taxon>Viridiplantae</taxon>
        <taxon>Streptophyta</taxon>
        <taxon>Embryophyta</taxon>
        <taxon>Tracheophyta</taxon>
        <taxon>Spermatophyta</taxon>
        <taxon>Magnoliopsida</taxon>
        <taxon>eudicotyledons</taxon>
        <taxon>Gunneridae</taxon>
        <taxon>Pentapetalae</taxon>
        <taxon>rosids</taxon>
        <taxon>malvids</taxon>
        <taxon>Sapindales</taxon>
        <taxon>Sapindaceae</taxon>
        <taxon>Hippocastanoideae</taxon>
        <taxon>Acereae</taxon>
        <taxon>Acer</taxon>
    </lineage>
</organism>
<sequence>MDDHSLLNAEDVINSNHELLAQVIGGKIIGARYYYEGYEISFGPLERVGRRFYRSAQDDFSHGSHTASIAAGLPTAIQENLVFQGGAPGARLSVYKVCWFDHCDSADILKAYELR</sequence>
<dbReference type="PANTHER" id="PTHR10795">
    <property type="entry name" value="PROPROTEIN CONVERTASE SUBTILISIN/KEXIN"/>
    <property type="match status" value="1"/>
</dbReference>
<dbReference type="EMBL" id="JAUESC010000383">
    <property type="protein sequence ID" value="KAK0585193.1"/>
    <property type="molecule type" value="Genomic_DNA"/>
</dbReference>
<reference evidence="4" key="1">
    <citation type="journal article" date="2022" name="Plant J.">
        <title>Strategies of tolerance reflected in two North American maple genomes.</title>
        <authorList>
            <person name="McEvoy S.L."/>
            <person name="Sezen U.U."/>
            <person name="Trouern-Trend A."/>
            <person name="McMahon S.M."/>
            <person name="Schaberg P.G."/>
            <person name="Yang J."/>
            <person name="Wegrzyn J.L."/>
            <person name="Swenson N.G."/>
        </authorList>
    </citation>
    <scope>NUCLEOTIDE SEQUENCE</scope>
    <source>
        <strain evidence="4">NS2018</strain>
    </source>
</reference>
<evidence type="ECO:0000256" key="2">
    <source>
        <dbReference type="ARBA" id="ARBA00022729"/>
    </source>
</evidence>
<reference evidence="4" key="2">
    <citation type="submission" date="2023-06" db="EMBL/GenBank/DDBJ databases">
        <authorList>
            <person name="Swenson N.G."/>
            <person name="Wegrzyn J.L."/>
            <person name="Mcevoy S.L."/>
        </authorList>
    </citation>
    <scope>NUCLEOTIDE SEQUENCE</scope>
    <source>
        <strain evidence="4">NS2018</strain>
        <tissue evidence="4">Leaf</tissue>
    </source>
</reference>
<dbReference type="InterPro" id="IPR045051">
    <property type="entry name" value="SBT"/>
</dbReference>
<protein>
    <recommendedName>
        <fullName evidence="3">Peptidase S8/S53 domain-containing protein</fullName>
    </recommendedName>
</protein>
<dbReference type="GO" id="GO:0006508">
    <property type="term" value="P:proteolysis"/>
    <property type="evidence" value="ECO:0007669"/>
    <property type="project" value="InterPro"/>
</dbReference>
<dbReference type="InterPro" id="IPR000209">
    <property type="entry name" value="Peptidase_S8/S53_dom"/>
</dbReference>
<comment type="similarity">
    <text evidence="1">Belongs to the peptidase S8 family.</text>
</comment>
<dbReference type="Gene3D" id="3.40.50.200">
    <property type="entry name" value="Peptidase S8/S53 domain"/>
    <property type="match status" value="1"/>
</dbReference>
<keyword evidence="2" id="KW-0732">Signal</keyword>
<gene>
    <name evidence="4" type="ORF">LWI29_024491</name>
</gene>
<dbReference type="SUPFAM" id="SSF52743">
    <property type="entry name" value="Subtilisin-like"/>
    <property type="match status" value="1"/>
</dbReference>
<evidence type="ECO:0000259" key="3">
    <source>
        <dbReference type="Pfam" id="PF00082"/>
    </source>
</evidence>
<dbReference type="GO" id="GO:0004252">
    <property type="term" value="F:serine-type endopeptidase activity"/>
    <property type="evidence" value="ECO:0007669"/>
    <property type="project" value="InterPro"/>
</dbReference>
<keyword evidence="5" id="KW-1185">Reference proteome</keyword>
<evidence type="ECO:0000256" key="1">
    <source>
        <dbReference type="ARBA" id="ARBA00011073"/>
    </source>
</evidence>
<evidence type="ECO:0000313" key="5">
    <source>
        <dbReference type="Proteomes" id="UP001168877"/>
    </source>
</evidence>
<dbReference type="Pfam" id="PF00082">
    <property type="entry name" value="Peptidase_S8"/>
    <property type="match status" value="1"/>
</dbReference>
<proteinExistence type="inferred from homology"/>
<evidence type="ECO:0000313" key="4">
    <source>
        <dbReference type="EMBL" id="KAK0585193.1"/>
    </source>
</evidence>